<evidence type="ECO:0000313" key="3">
    <source>
        <dbReference type="Proteomes" id="UP000254060"/>
    </source>
</evidence>
<dbReference type="OrthoDB" id="9785372at2"/>
<dbReference type="PANTHER" id="PTHR43355:SF2">
    <property type="entry name" value="FLAVIN REDUCTASE (NADPH)"/>
    <property type="match status" value="1"/>
</dbReference>
<organism evidence="2 3">
    <name type="scientific">Exiguobacterium aurantiacum</name>
    <dbReference type="NCBI Taxonomy" id="33987"/>
    <lineage>
        <taxon>Bacteria</taxon>
        <taxon>Bacillati</taxon>
        <taxon>Bacillota</taxon>
        <taxon>Bacilli</taxon>
        <taxon>Bacillales</taxon>
        <taxon>Bacillales Family XII. Incertae Sedis</taxon>
        <taxon>Exiguobacterium</taxon>
    </lineage>
</organism>
<evidence type="ECO:0000259" key="1">
    <source>
        <dbReference type="Pfam" id="PF13460"/>
    </source>
</evidence>
<dbReference type="Gene3D" id="3.40.50.720">
    <property type="entry name" value="NAD(P)-binding Rossmann-like Domain"/>
    <property type="match status" value="1"/>
</dbReference>
<dbReference type="InterPro" id="IPR036291">
    <property type="entry name" value="NAD(P)-bd_dom_sf"/>
</dbReference>
<sequence>MSTIALFGGSGRTGMRLLEKLLEAGHEVRLVSRRPVESREGVTVILGDATDLTAVKETVQHADVVFSALGTDKQNVLSRFTPLVIEAMREVGVTRIVTVGTAGILKAHDTDAYRFQTRESKRTMTTAAEDHAHAYELLDASGLDYTVVCPTQLIDEPSVGKLVITQDKLGTLHSGPISRDDVADLVLDVWQGNKYVGHRVGITTESR</sequence>
<name>A0A377FUK6_9BACL</name>
<dbReference type="Pfam" id="PF13460">
    <property type="entry name" value="NAD_binding_10"/>
    <property type="match status" value="1"/>
</dbReference>
<dbReference type="SUPFAM" id="SSF51735">
    <property type="entry name" value="NAD(P)-binding Rossmann-fold domains"/>
    <property type="match status" value="1"/>
</dbReference>
<dbReference type="GO" id="GO:0016646">
    <property type="term" value="F:oxidoreductase activity, acting on the CH-NH group of donors, NAD or NADP as acceptor"/>
    <property type="evidence" value="ECO:0007669"/>
    <property type="project" value="TreeGrafter"/>
</dbReference>
<dbReference type="InterPro" id="IPR051606">
    <property type="entry name" value="Polyketide_Oxido-like"/>
</dbReference>
<dbReference type="STRING" id="1397694.GCA_000702585_02042"/>
<accession>A0A377FUK6</accession>
<protein>
    <submittedName>
        <fullName evidence="2">NADH-flavin reductase</fullName>
    </submittedName>
</protein>
<feature type="domain" description="NAD(P)-binding" evidence="1">
    <location>
        <begin position="8"/>
        <end position="189"/>
    </location>
</feature>
<dbReference type="Proteomes" id="UP000254060">
    <property type="component" value="Unassembled WGS sequence"/>
</dbReference>
<reference evidence="2 3" key="1">
    <citation type="submission" date="2018-06" db="EMBL/GenBank/DDBJ databases">
        <authorList>
            <consortium name="Pathogen Informatics"/>
            <person name="Doyle S."/>
        </authorList>
    </citation>
    <scope>NUCLEOTIDE SEQUENCE [LARGE SCALE GENOMIC DNA]</scope>
    <source>
        <strain evidence="2 3">NCTC13163</strain>
    </source>
</reference>
<dbReference type="AlphaFoldDB" id="A0A377FUK6"/>
<dbReference type="PANTHER" id="PTHR43355">
    <property type="entry name" value="FLAVIN REDUCTASE (NADPH)"/>
    <property type="match status" value="1"/>
</dbReference>
<proteinExistence type="predicted"/>
<gene>
    <name evidence="2" type="ORF">NCTC13163_01545</name>
</gene>
<dbReference type="EMBL" id="UGGP01000001">
    <property type="protein sequence ID" value="STO08176.1"/>
    <property type="molecule type" value="Genomic_DNA"/>
</dbReference>
<evidence type="ECO:0000313" key="2">
    <source>
        <dbReference type="EMBL" id="STO08176.1"/>
    </source>
</evidence>
<dbReference type="RefSeq" id="WP_029335074.1">
    <property type="nucleotide sequence ID" value="NZ_UGGP01000001.1"/>
</dbReference>
<dbReference type="InterPro" id="IPR016040">
    <property type="entry name" value="NAD(P)-bd_dom"/>
</dbReference>